<dbReference type="Proteomes" id="UP000296049">
    <property type="component" value="Unassembled WGS sequence"/>
</dbReference>
<gene>
    <name evidence="9" type="ORF">Anapl_18984</name>
</gene>
<feature type="non-terminal residue" evidence="9">
    <location>
        <position position="1"/>
    </location>
</feature>
<dbReference type="GO" id="GO:0016020">
    <property type="term" value="C:membrane"/>
    <property type="evidence" value="ECO:0007669"/>
    <property type="project" value="UniProtKB-SubCell"/>
</dbReference>
<reference evidence="10" key="1">
    <citation type="journal article" date="2013" name="Nat. Genet.">
        <title>The duck genome and transcriptome provide insight into an avian influenza virus reservoir species.</title>
        <authorList>
            <person name="Huang Y."/>
            <person name="Li Y."/>
            <person name="Burt D.W."/>
            <person name="Chen H."/>
            <person name="Zhang Y."/>
            <person name="Qian W."/>
            <person name="Kim H."/>
            <person name="Gan S."/>
            <person name="Zhao Y."/>
            <person name="Li J."/>
            <person name="Yi K."/>
            <person name="Feng H."/>
            <person name="Zhu P."/>
            <person name="Li B."/>
            <person name="Liu Q."/>
            <person name="Fairley S."/>
            <person name="Magor K.E."/>
            <person name="Du Z."/>
            <person name="Hu X."/>
            <person name="Goodman L."/>
            <person name="Tafer H."/>
            <person name="Vignal A."/>
            <person name="Lee T."/>
            <person name="Kim K.W."/>
            <person name="Sheng Z."/>
            <person name="An Y."/>
            <person name="Searle S."/>
            <person name="Herrero J."/>
            <person name="Groenen M.A."/>
            <person name="Crooijmans R.P."/>
            <person name="Faraut T."/>
            <person name="Cai Q."/>
            <person name="Webster R.G."/>
            <person name="Aldridge J.R."/>
            <person name="Warren W.C."/>
            <person name="Bartschat S."/>
            <person name="Kehr S."/>
            <person name="Marz M."/>
            <person name="Stadler P.F."/>
            <person name="Smith J."/>
            <person name="Kraus R.H."/>
            <person name="Zhao Y."/>
            <person name="Ren L."/>
            <person name="Fei J."/>
            <person name="Morisson M."/>
            <person name="Kaiser P."/>
            <person name="Griffin D.K."/>
            <person name="Rao M."/>
            <person name="Pitel F."/>
            <person name="Wang J."/>
            <person name="Li N."/>
        </authorList>
    </citation>
    <scope>NUCLEOTIDE SEQUENCE [LARGE SCALE GENOMIC DNA]</scope>
</reference>
<evidence type="ECO:0000256" key="4">
    <source>
        <dbReference type="ARBA" id="ARBA00022692"/>
    </source>
</evidence>
<keyword evidence="10" id="KW-1185">Reference proteome</keyword>
<keyword evidence="7" id="KW-0496">Mitochondrion</keyword>
<keyword evidence="6" id="KW-0175">Coiled coil</keyword>
<comment type="subcellular location">
    <subcellularLocation>
        <location evidence="2">Membrane</location>
    </subcellularLocation>
    <subcellularLocation>
        <location evidence="1">Mitochondrion</location>
    </subcellularLocation>
</comment>
<keyword evidence="8" id="KW-0472">Membrane</keyword>
<proteinExistence type="inferred from homology"/>
<evidence type="ECO:0000256" key="1">
    <source>
        <dbReference type="ARBA" id="ARBA00004173"/>
    </source>
</evidence>
<evidence type="ECO:0000256" key="8">
    <source>
        <dbReference type="ARBA" id="ARBA00023136"/>
    </source>
</evidence>
<keyword evidence="5" id="KW-1133">Transmembrane helix</keyword>
<organism evidence="9 10">
    <name type="scientific">Anas platyrhynchos</name>
    <name type="common">Mallard</name>
    <name type="synonym">Anas boschas</name>
    <dbReference type="NCBI Taxonomy" id="8839"/>
    <lineage>
        <taxon>Eukaryota</taxon>
        <taxon>Metazoa</taxon>
        <taxon>Chordata</taxon>
        <taxon>Craniata</taxon>
        <taxon>Vertebrata</taxon>
        <taxon>Euteleostomi</taxon>
        <taxon>Archelosauria</taxon>
        <taxon>Archosauria</taxon>
        <taxon>Dinosauria</taxon>
        <taxon>Saurischia</taxon>
        <taxon>Theropoda</taxon>
        <taxon>Coelurosauria</taxon>
        <taxon>Aves</taxon>
        <taxon>Neognathae</taxon>
        <taxon>Galloanserae</taxon>
        <taxon>Anseriformes</taxon>
        <taxon>Anatidae</taxon>
        <taxon>Anatinae</taxon>
        <taxon>Anas</taxon>
    </lineage>
</organism>
<sequence>QDSSTNSVISEISNKIDTEIASLKTLMESNKLDTIRYLA</sequence>
<dbReference type="EMBL" id="KB819727">
    <property type="protein sequence ID" value="EOA92666.1"/>
    <property type="molecule type" value="Genomic_DNA"/>
</dbReference>
<comment type="similarity">
    <text evidence="3">Belongs to the CCDC90 family.</text>
</comment>
<feature type="non-terminal residue" evidence="9">
    <location>
        <position position="39"/>
    </location>
</feature>
<evidence type="ECO:0000313" key="9">
    <source>
        <dbReference type="EMBL" id="EOA92666.1"/>
    </source>
</evidence>
<evidence type="ECO:0000256" key="5">
    <source>
        <dbReference type="ARBA" id="ARBA00022989"/>
    </source>
</evidence>
<keyword evidence="4" id="KW-0812">Transmembrane</keyword>
<name>R0J6T3_ANAPL</name>
<dbReference type="AlphaFoldDB" id="R0J6T3"/>
<dbReference type="GO" id="GO:0005739">
    <property type="term" value="C:mitochondrion"/>
    <property type="evidence" value="ECO:0007669"/>
    <property type="project" value="UniProtKB-SubCell"/>
</dbReference>
<accession>R0J6T3</accession>
<protein>
    <submittedName>
        <fullName evidence="9">Coiled-coil domain-containing protein 90B, mitochondrial</fullName>
    </submittedName>
</protein>
<dbReference type="InterPro" id="IPR024461">
    <property type="entry name" value="CCDC90-like"/>
</dbReference>
<evidence type="ECO:0000256" key="3">
    <source>
        <dbReference type="ARBA" id="ARBA00007224"/>
    </source>
</evidence>
<evidence type="ECO:0000256" key="6">
    <source>
        <dbReference type="ARBA" id="ARBA00023054"/>
    </source>
</evidence>
<evidence type="ECO:0000256" key="7">
    <source>
        <dbReference type="ARBA" id="ARBA00023128"/>
    </source>
</evidence>
<dbReference type="Pfam" id="PF07798">
    <property type="entry name" value="CCDC90-like"/>
    <property type="match status" value="1"/>
</dbReference>
<evidence type="ECO:0000256" key="2">
    <source>
        <dbReference type="ARBA" id="ARBA00004370"/>
    </source>
</evidence>
<evidence type="ECO:0000313" key="10">
    <source>
        <dbReference type="Proteomes" id="UP000296049"/>
    </source>
</evidence>